<proteinExistence type="inferred from homology"/>
<evidence type="ECO:0000256" key="2">
    <source>
        <dbReference type="ARBA" id="ARBA00035032"/>
    </source>
</evidence>
<dbReference type="SUPFAM" id="SSF52467">
    <property type="entry name" value="DHS-like NAD/FAD-binding domain"/>
    <property type="match status" value="1"/>
</dbReference>
<dbReference type="GO" id="GO:0003676">
    <property type="term" value="F:nucleic acid binding"/>
    <property type="evidence" value="ECO:0007669"/>
    <property type="project" value="InterPro"/>
</dbReference>
<accession>A0A154W178</accession>
<dbReference type="OrthoDB" id="580851at2"/>
<reference evidence="4 5" key="1">
    <citation type="submission" date="2015-12" db="EMBL/GenBank/DDBJ databases">
        <title>Genome sequence of Oceanibaculum pacificum MCCC 1A02656.</title>
        <authorList>
            <person name="Lu L."/>
            <person name="Lai Q."/>
            <person name="Shao Z."/>
            <person name="Qian P."/>
        </authorList>
    </citation>
    <scope>NUCLEOTIDE SEQUENCE [LARGE SCALE GENOMIC DNA]</scope>
    <source>
        <strain evidence="4 5">MCCC 1A02656</strain>
    </source>
</reference>
<dbReference type="Gene3D" id="3.30.420.10">
    <property type="entry name" value="Ribonuclease H-like superfamily/Ribonuclease H"/>
    <property type="match status" value="1"/>
</dbReference>
<gene>
    <name evidence="4" type="ORF">AUP43_02340</name>
</gene>
<dbReference type="InterPro" id="IPR036397">
    <property type="entry name" value="RNaseH_sf"/>
</dbReference>
<dbReference type="SMART" id="SM00950">
    <property type="entry name" value="Piwi"/>
    <property type="match status" value="1"/>
</dbReference>
<dbReference type="SUPFAM" id="SSF53098">
    <property type="entry name" value="Ribonuclease H-like"/>
    <property type="match status" value="1"/>
</dbReference>
<dbReference type="EMBL" id="LPXN01000116">
    <property type="protein sequence ID" value="KZD07382.1"/>
    <property type="molecule type" value="Genomic_DNA"/>
</dbReference>
<dbReference type="Proteomes" id="UP000076400">
    <property type="component" value="Unassembled WGS sequence"/>
</dbReference>
<comment type="similarity">
    <text evidence="1">Belongs to the argonaute family. Long pAgo subfamily.</text>
</comment>
<dbReference type="RefSeq" id="WP_067556984.1">
    <property type="nucleotide sequence ID" value="NZ_LPXN01000116.1"/>
</dbReference>
<keyword evidence="5" id="KW-1185">Reference proteome</keyword>
<dbReference type="Gene3D" id="3.40.50.2300">
    <property type="match status" value="1"/>
</dbReference>
<sequence>MNQAVSPLPDQEGKEDIVLSLDAFVRSVGVRKSAPLSVFLGAGASISSGLPSAELCIWEWKRSIFLTNNPGLEAQFSELTLPAIRRRIQQWLDSQGIYPPEGSPDEYGYYIRECFPIAEDRRAYFREKIRTARPHIGYQLVCQLAEAGLMRSVWSTNFDGLAARAAASYSLTPLEVGIDSQQRLTRPTSDGELLCISLHGDYRYDALKNTSEELQTQEAALRQALIEETRSTPLIVAGYSGRDDSVMEALYAAYAEAGSGTLYWCGFGDGDPPAPVADLIRHAREHGRNAYYVPTLGFDDLMTRLALHCLQGDRREAAQHAIAQIAPQDALHREPFDVPEYAAGTLIKSNAFEIDCPGEVLQFDLKTWPTERVWATLRETVGDRHLVAVPFRKVLALGTIEDIRDAFGDNIKGPIERTPVTPDDLKYEDGAVVSLMRQALVRSMAAKAGLETDGRKQLWRSAVLRSVQRSIGRYAVHEAAEIFLRRIGGVQHLVLMPSLKVFDQAGAEPPPEIANPIKLEILGYQHNGPFNKAVNSWRKELFGDDRQAAFTFPPDCGSGFTFRIRRSPAFGRIGLPTGGRPLTVPGTMQPLIKHSGVQLAEPALLFSNKGGTAAVRDTHPIRGILDNRPYDYPLTARGLSPSLRIGVVCPAAEAGTLQSYLQNIHRAFSPRRTEQDYLLDYPGFQAAYGLPIELPAPDSPGWMTCPEPAARNAAEGSLEVARLIDRSIEALQSSYAPDVVLIYFPDRWQSFRGYSTDSESFDVHNFVKAFCVQRGIATQFLNEDTLSDNQQCRVWWWLSLALYVKGMRTPWLLDNLADNAAFVGLGFSIDKSAQRGDHVVLGCSHIYSARGEGLQYRLSKVENPIIRRGNPFMSSDDARRVGDTIRQLFFDARMALPERVVLHKRTPFTKDEREGLRDGLSGVGSIDMLEIQIDHALRYLASTVKPDGTPGEDNYPVRRGTVMKLDDFSALLWVHGATSALNPRYKYFQGKRRIPAPLIIRRHAGNTPLQDMAGEILGLSKMNWNTFDLYTKLPATLQSSNEIARIGSLLQRFGAASYDYRLFI</sequence>
<feature type="domain" description="Piwi" evidence="3">
    <location>
        <begin position="739"/>
        <end position="1052"/>
    </location>
</feature>
<organism evidence="4 5">
    <name type="scientific">Oceanibaculum pacificum</name>
    <dbReference type="NCBI Taxonomy" id="580166"/>
    <lineage>
        <taxon>Bacteria</taxon>
        <taxon>Pseudomonadati</taxon>
        <taxon>Pseudomonadota</taxon>
        <taxon>Alphaproteobacteria</taxon>
        <taxon>Rhodospirillales</taxon>
        <taxon>Oceanibaculaceae</taxon>
        <taxon>Oceanibaculum</taxon>
    </lineage>
</organism>
<evidence type="ECO:0000256" key="1">
    <source>
        <dbReference type="ARBA" id="ARBA00035012"/>
    </source>
</evidence>
<dbReference type="Gene3D" id="3.40.50.1220">
    <property type="entry name" value="TPP-binding domain"/>
    <property type="match status" value="1"/>
</dbReference>
<protein>
    <recommendedName>
        <fullName evidence="2">Protein argonaute</fullName>
    </recommendedName>
</protein>
<dbReference type="CDD" id="cd04659">
    <property type="entry name" value="Piwi_piwi-like_ProArk"/>
    <property type="match status" value="1"/>
</dbReference>
<dbReference type="STRING" id="580166.AUP43_02340"/>
<comment type="caution">
    <text evidence="4">The sequence shown here is derived from an EMBL/GenBank/DDBJ whole genome shotgun (WGS) entry which is preliminary data.</text>
</comment>
<evidence type="ECO:0000259" key="3">
    <source>
        <dbReference type="SMART" id="SM00950"/>
    </source>
</evidence>
<dbReference type="Pfam" id="PF13289">
    <property type="entry name" value="SIR2_2"/>
    <property type="match status" value="1"/>
</dbReference>
<name>A0A154W178_9PROT</name>
<dbReference type="InterPro" id="IPR029035">
    <property type="entry name" value="DHS-like_NAD/FAD-binding_dom"/>
</dbReference>
<evidence type="ECO:0000313" key="4">
    <source>
        <dbReference type="EMBL" id="KZD07382.1"/>
    </source>
</evidence>
<dbReference type="AlphaFoldDB" id="A0A154W178"/>
<evidence type="ECO:0000313" key="5">
    <source>
        <dbReference type="Proteomes" id="UP000076400"/>
    </source>
</evidence>
<dbReference type="InterPro" id="IPR012337">
    <property type="entry name" value="RNaseH-like_sf"/>
</dbReference>
<dbReference type="InterPro" id="IPR003165">
    <property type="entry name" value="Piwi"/>
</dbReference>